<comment type="caution">
    <text evidence="2">The sequence shown here is derived from an EMBL/GenBank/DDBJ whole genome shotgun (WGS) entry which is preliminary data.</text>
</comment>
<organism evidence="2 3">
    <name type="scientific">Novacetimonas maltaceti</name>
    <dbReference type="NCBI Taxonomy" id="1203393"/>
    <lineage>
        <taxon>Bacteria</taxon>
        <taxon>Pseudomonadati</taxon>
        <taxon>Pseudomonadota</taxon>
        <taxon>Alphaproteobacteria</taxon>
        <taxon>Acetobacterales</taxon>
        <taxon>Acetobacteraceae</taxon>
        <taxon>Novacetimonas</taxon>
    </lineage>
</organism>
<proteinExistence type="predicted"/>
<protein>
    <submittedName>
        <fullName evidence="2">Nicotinamide-nucleotide amidohydrolase PncC</fullName>
        <ecNumber evidence="2">3.5.1.42</ecNumber>
    </submittedName>
</protein>
<dbReference type="SUPFAM" id="SSF142433">
    <property type="entry name" value="CinA-like"/>
    <property type="match status" value="1"/>
</dbReference>
<keyword evidence="2" id="KW-0378">Hydrolase</keyword>
<dbReference type="Pfam" id="PF02464">
    <property type="entry name" value="CinA"/>
    <property type="match status" value="1"/>
</dbReference>
<dbReference type="EC" id="3.5.1.42" evidence="2"/>
<dbReference type="InterPro" id="IPR008136">
    <property type="entry name" value="CinA_C"/>
</dbReference>
<evidence type="ECO:0000313" key="3">
    <source>
        <dbReference type="Proteomes" id="UP000237344"/>
    </source>
</evidence>
<accession>A0A2S3W5R6</accession>
<reference evidence="2 3" key="1">
    <citation type="submission" date="2018-01" db="EMBL/GenBank/DDBJ databases">
        <title>Draft Genome Sequence of Komagataeibacter maltaceti LMG 1529, a Vinegar Producing Acetic Acid Bacterium Isolated from Malt Vinegar Brewery Acetifiers.</title>
        <authorList>
            <person name="Zhang Q."/>
            <person name="Hollensteiner J."/>
            <person name="Poehlein A."/>
            <person name="Daniel R."/>
        </authorList>
    </citation>
    <scope>NUCLEOTIDE SEQUENCE [LARGE SCALE GENOMIC DNA]</scope>
    <source>
        <strain evidence="2 3">LMG 1529</strain>
    </source>
</reference>
<gene>
    <name evidence="2" type="primary">pncC</name>
    <name evidence="2" type="ORF">KMAL_01090</name>
</gene>
<dbReference type="AlphaFoldDB" id="A0A2S3W5R6"/>
<dbReference type="NCBIfam" id="TIGR00199">
    <property type="entry name" value="PncC_domain"/>
    <property type="match status" value="1"/>
</dbReference>
<sequence length="168" mass="17156">MEPSLSARMKQGALLLLEALARQGRRIVVAESCTGGLLAGSLTQPPGASEFVAGGFVTYSNAMKIRLLDVPPVLLDLRGAVSSEVAAAMAEGAVTVAPDADIAVSITGIAGPGGGSAEKPVGLVWFAVAMKRQQTRTVSVVFSGDRDAIRMQSVIHAQALATEALQAG</sequence>
<dbReference type="EMBL" id="POTC01000001">
    <property type="protein sequence ID" value="POF64215.1"/>
    <property type="molecule type" value="Genomic_DNA"/>
</dbReference>
<dbReference type="Proteomes" id="UP000237344">
    <property type="component" value="Unassembled WGS sequence"/>
</dbReference>
<dbReference type="OrthoDB" id="9801454at2"/>
<keyword evidence="3" id="KW-1185">Reference proteome</keyword>
<dbReference type="RefSeq" id="WP_110093813.1">
    <property type="nucleotide sequence ID" value="NZ_NKUE01000003.1"/>
</dbReference>
<dbReference type="GO" id="GO:0019159">
    <property type="term" value="F:nicotinamide-nucleotide amidase activity"/>
    <property type="evidence" value="ECO:0007669"/>
    <property type="project" value="UniProtKB-EC"/>
</dbReference>
<feature type="domain" description="CinA C-terminal" evidence="1">
    <location>
        <begin position="16"/>
        <end position="162"/>
    </location>
</feature>
<dbReference type="Gene3D" id="3.90.950.20">
    <property type="entry name" value="CinA-like"/>
    <property type="match status" value="1"/>
</dbReference>
<name>A0A2S3W5R6_9PROT</name>
<evidence type="ECO:0000259" key="1">
    <source>
        <dbReference type="Pfam" id="PF02464"/>
    </source>
</evidence>
<dbReference type="InterPro" id="IPR036653">
    <property type="entry name" value="CinA-like_C"/>
</dbReference>
<evidence type="ECO:0000313" key="2">
    <source>
        <dbReference type="EMBL" id="POF64215.1"/>
    </source>
</evidence>